<protein>
    <submittedName>
        <fullName evidence="3">Uncharacterized protein</fullName>
    </submittedName>
</protein>
<feature type="chain" id="PRO_5033047682" evidence="2">
    <location>
        <begin position="20"/>
        <end position="306"/>
    </location>
</feature>
<dbReference type="EMBL" id="JACIFO010000007">
    <property type="protein sequence ID" value="MBB4119615.1"/>
    <property type="molecule type" value="Genomic_DNA"/>
</dbReference>
<feature type="signal peptide" evidence="2">
    <location>
        <begin position="1"/>
        <end position="19"/>
    </location>
</feature>
<evidence type="ECO:0000256" key="2">
    <source>
        <dbReference type="SAM" id="SignalP"/>
    </source>
</evidence>
<dbReference type="Proteomes" id="UP000553034">
    <property type="component" value="Unassembled WGS sequence"/>
</dbReference>
<dbReference type="RefSeq" id="WP_183477960.1">
    <property type="nucleotide sequence ID" value="NZ_JACIFO010000007.1"/>
</dbReference>
<feature type="compositionally biased region" description="Polar residues" evidence="1">
    <location>
        <begin position="276"/>
        <end position="288"/>
    </location>
</feature>
<feature type="compositionally biased region" description="Low complexity" evidence="1">
    <location>
        <begin position="246"/>
        <end position="256"/>
    </location>
</feature>
<proteinExistence type="predicted"/>
<keyword evidence="2" id="KW-0732">Signal</keyword>
<dbReference type="AlphaFoldDB" id="A0A840ERD2"/>
<name>A0A840ERD2_9FLAO</name>
<gene>
    <name evidence="3" type="ORF">GGR32_001917</name>
</gene>
<organism evidence="3 4">
    <name type="scientific">Mesonia hippocampi</name>
    <dbReference type="NCBI Taxonomy" id="1628250"/>
    <lineage>
        <taxon>Bacteria</taxon>
        <taxon>Pseudomonadati</taxon>
        <taxon>Bacteroidota</taxon>
        <taxon>Flavobacteriia</taxon>
        <taxon>Flavobacteriales</taxon>
        <taxon>Flavobacteriaceae</taxon>
        <taxon>Mesonia</taxon>
    </lineage>
</organism>
<comment type="caution">
    <text evidence="3">The sequence shown here is derived from an EMBL/GenBank/DDBJ whole genome shotgun (WGS) entry which is preliminary data.</text>
</comment>
<sequence length="306" mass="36129">MKKLSILISFLFCGIVTVANTNRHPKSHTYPSAIIFTEQHIDFAIYPDGQFDFYIQNSKPNAQLVINTPHVNISFNSGYNYNPYIQYDDFGAVIQIENVPIFYDYYGRVSRIGNIFIDYNLGRLQRVGNMYLVYNPAGIFMGYRGYINPYNRTYVYKVQHKHFRKPPAQHRIVYTRPYRSYYQPKRKSYKSFKKYYKNNTDAYPRSYYKPSDAVTTYHRGRSNLNKTSSNREVYDYNDRTSRKRNTASSNRTNTTKFQNQPKYNRAATRSPRNHNAVKNNRQSSSKNARTQHRRTANGRSKSSNRI</sequence>
<feature type="compositionally biased region" description="Basic residues" evidence="1">
    <location>
        <begin position="289"/>
        <end position="306"/>
    </location>
</feature>
<evidence type="ECO:0000313" key="3">
    <source>
        <dbReference type="EMBL" id="MBB4119615.1"/>
    </source>
</evidence>
<keyword evidence="4" id="KW-1185">Reference proteome</keyword>
<feature type="region of interest" description="Disordered" evidence="1">
    <location>
        <begin position="220"/>
        <end position="306"/>
    </location>
</feature>
<accession>A0A840ERD2</accession>
<feature type="compositionally biased region" description="Polar residues" evidence="1">
    <location>
        <begin position="222"/>
        <end position="231"/>
    </location>
</feature>
<evidence type="ECO:0000256" key="1">
    <source>
        <dbReference type="SAM" id="MobiDB-lite"/>
    </source>
</evidence>
<reference evidence="3 4" key="1">
    <citation type="submission" date="2020-08" db="EMBL/GenBank/DDBJ databases">
        <title>Genomic Encyclopedia of Type Strains, Phase IV (KMG-IV): sequencing the most valuable type-strain genomes for metagenomic binning, comparative biology and taxonomic classification.</title>
        <authorList>
            <person name="Goeker M."/>
        </authorList>
    </citation>
    <scope>NUCLEOTIDE SEQUENCE [LARGE SCALE GENOMIC DNA]</scope>
    <source>
        <strain evidence="3 4">DSM 29568</strain>
    </source>
</reference>
<evidence type="ECO:0000313" key="4">
    <source>
        <dbReference type="Proteomes" id="UP000553034"/>
    </source>
</evidence>